<dbReference type="Pfam" id="PF03572">
    <property type="entry name" value="Peptidase_S41"/>
    <property type="match status" value="1"/>
</dbReference>
<dbReference type="PANTHER" id="PTHR32060:SF30">
    <property type="entry name" value="CARBOXY-TERMINAL PROCESSING PROTEASE CTPA"/>
    <property type="match status" value="1"/>
</dbReference>
<dbReference type="SMART" id="SM00245">
    <property type="entry name" value="TSPc"/>
    <property type="match status" value="1"/>
</dbReference>
<feature type="transmembrane region" description="Helical" evidence="6">
    <location>
        <begin position="24"/>
        <end position="43"/>
    </location>
</feature>
<keyword evidence="3 5" id="KW-0378">Hydrolase</keyword>
<dbReference type="InterPro" id="IPR055210">
    <property type="entry name" value="CtpA/B_N"/>
</dbReference>
<keyword evidence="6" id="KW-0812">Transmembrane</keyword>
<keyword evidence="6" id="KW-1133">Transmembrane helix</keyword>
<dbReference type="Pfam" id="PF22694">
    <property type="entry name" value="CtpB_N-like"/>
    <property type="match status" value="1"/>
</dbReference>
<dbReference type="InterPro" id="IPR004447">
    <property type="entry name" value="Peptidase_S41A"/>
</dbReference>
<organism evidence="8 9">
    <name type="scientific">Clostridium simiarum</name>
    <dbReference type="NCBI Taxonomy" id="2841506"/>
    <lineage>
        <taxon>Bacteria</taxon>
        <taxon>Bacillati</taxon>
        <taxon>Bacillota</taxon>
        <taxon>Clostridia</taxon>
        <taxon>Eubacteriales</taxon>
        <taxon>Clostridiaceae</taxon>
        <taxon>Clostridium</taxon>
    </lineage>
</organism>
<dbReference type="InterPro" id="IPR001478">
    <property type="entry name" value="PDZ"/>
</dbReference>
<name>A0ABS6F4W0_9CLOT</name>
<sequence length="422" mass="46192">MSLNEKEINERLPKNNRSSGRGKWIALVVALLLITNLGSFVLGNKIAFSIPGSVASSPEFAAAMEGVKDIDKFKKLFQVREILYKLYDGPMEDKDLLEGSLKGMTESLNDPYTVFMNEKDFSDLMEKNEGAYVGLGIQVGVKDNKIVVISVFDDSPAQKAGIISGDIIQKVNNIDLTGNDLEKAVSIMKGKDKTEVTLGIYRESKGSFEVKAKRDTINMVTVKGEMLDKSTGYIQISMFDEHTGDQFNKKLSELKSKGMKGLVLDLRSNPGGLLSECVKVASNFIDKGKVIVSTKDKYGAEEKYESVGGNSIGMPLVLLTDEGTASASEIVAGAIRDYKAGTLVGEKTFGKGVVQRVLDLKDGTGLKVTVSKYYTPNGENIHKVGIAPEIEVKITDEVRESYSREKDPQFQKALEILKDKVK</sequence>
<dbReference type="PROSITE" id="PS50106">
    <property type="entry name" value="PDZ"/>
    <property type="match status" value="1"/>
</dbReference>
<dbReference type="Proteomes" id="UP000736583">
    <property type="component" value="Unassembled WGS sequence"/>
</dbReference>
<keyword evidence="6" id="KW-0472">Membrane</keyword>
<reference evidence="8 9" key="1">
    <citation type="submission" date="2021-06" db="EMBL/GenBank/DDBJ databases">
        <authorList>
            <person name="Sun Q."/>
            <person name="Li D."/>
        </authorList>
    </citation>
    <scope>NUCLEOTIDE SEQUENCE [LARGE SCALE GENOMIC DNA]</scope>
    <source>
        <strain evidence="8 9">MSJ-4</strain>
    </source>
</reference>
<evidence type="ECO:0000256" key="3">
    <source>
        <dbReference type="ARBA" id="ARBA00022801"/>
    </source>
</evidence>
<proteinExistence type="inferred from homology"/>
<dbReference type="InterPro" id="IPR005151">
    <property type="entry name" value="Tail-specific_protease"/>
</dbReference>
<evidence type="ECO:0000259" key="7">
    <source>
        <dbReference type="PROSITE" id="PS50106"/>
    </source>
</evidence>
<dbReference type="NCBIfam" id="TIGR00225">
    <property type="entry name" value="prc"/>
    <property type="match status" value="1"/>
</dbReference>
<gene>
    <name evidence="8" type="ORF">KQI89_12525</name>
</gene>
<protein>
    <submittedName>
        <fullName evidence="8">S41 family peptidase</fullName>
    </submittedName>
</protein>
<evidence type="ECO:0000313" key="8">
    <source>
        <dbReference type="EMBL" id="MBU5592582.1"/>
    </source>
</evidence>
<feature type="domain" description="PDZ" evidence="7">
    <location>
        <begin position="121"/>
        <end position="189"/>
    </location>
</feature>
<keyword evidence="9" id="KW-1185">Reference proteome</keyword>
<evidence type="ECO:0000313" key="9">
    <source>
        <dbReference type="Proteomes" id="UP000736583"/>
    </source>
</evidence>
<dbReference type="SMART" id="SM00228">
    <property type="entry name" value="PDZ"/>
    <property type="match status" value="1"/>
</dbReference>
<keyword evidence="4 5" id="KW-0720">Serine protease</keyword>
<evidence type="ECO:0000256" key="1">
    <source>
        <dbReference type="ARBA" id="ARBA00009179"/>
    </source>
</evidence>
<accession>A0ABS6F4W0</accession>
<dbReference type="RefSeq" id="WP_216457344.1">
    <property type="nucleotide sequence ID" value="NZ_JAHLQL010000004.1"/>
</dbReference>
<dbReference type="CDD" id="cd07560">
    <property type="entry name" value="Peptidase_S41_CPP"/>
    <property type="match status" value="1"/>
</dbReference>
<keyword evidence="2 5" id="KW-0645">Protease</keyword>
<evidence type="ECO:0000256" key="2">
    <source>
        <dbReference type="ARBA" id="ARBA00022670"/>
    </source>
</evidence>
<dbReference type="PANTHER" id="PTHR32060">
    <property type="entry name" value="TAIL-SPECIFIC PROTEASE"/>
    <property type="match status" value="1"/>
</dbReference>
<dbReference type="EMBL" id="JAHLQL010000004">
    <property type="protein sequence ID" value="MBU5592582.1"/>
    <property type="molecule type" value="Genomic_DNA"/>
</dbReference>
<evidence type="ECO:0000256" key="5">
    <source>
        <dbReference type="RuleBase" id="RU004404"/>
    </source>
</evidence>
<comment type="caution">
    <text evidence="8">The sequence shown here is derived from an EMBL/GenBank/DDBJ whole genome shotgun (WGS) entry which is preliminary data.</text>
</comment>
<evidence type="ECO:0000256" key="6">
    <source>
        <dbReference type="SAM" id="Phobius"/>
    </source>
</evidence>
<comment type="similarity">
    <text evidence="1 5">Belongs to the peptidase S41A family.</text>
</comment>
<evidence type="ECO:0000256" key="4">
    <source>
        <dbReference type="ARBA" id="ARBA00022825"/>
    </source>
</evidence>
<dbReference type="Pfam" id="PF13180">
    <property type="entry name" value="PDZ_2"/>
    <property type="match status" value="1"/>
</dbReference>
<dbReference type="CDD" id="cd06782">
    <property type="entry name" value="cpPDZ_CPP-like"/>
    <property type="match status" value="1"/>
</dbReference>